<proteinExistence type="predicted"/>
<evidence type="ECO:0000256" key="1">
    <source>
        <dbReference type="SAM" id="MobiDB-lite"/>
    </source>
</evidence>
<organism evidence="2 3">
    <name type="scientific">Roseiconus lacunae</name>
    <dbReference type="NCBI Taxonomy" id="2605694"/>
    <lineage>
        <taxon>Bacteria</taxon>
        <taxon>Pseudomonadati</taxon>
        <taxon>Planctomycetota</taxon>
        <taxon>Planctomycetia</taxon>
        <taxon>Pirellulales</taxon>
        <taxon>Pirellulaceae</taxon>
        <taxon>Roseiconus</taxon>
    </lineage>
</organism>
<name>A0ABT7PFH1_9BACT</name>
<evidence type="ECO:0000313" key="2">
    <source>
        <dbReference type="EMBL" id="MDM4015238.1"/>
    </source>
</evidence>
<evidence type="ECO:0008006" key="4">
    <source>
        <dbReference type="Google" id="ProtNLM"/>
    </source>
</evidence>
<keyword evidence="3" id="KW-1185">Reference proteome</keyword>
<evidence type="ECO:0000313" key="3">
    <source>
        <dbReference type="Proteomes" id="UP001239462"/>
    </source>
</evidence>
<dbReference type="Proteomes" id="UP001239462">
    <property type="component" value="Unassembled WGS sequence"/>
</dbReference>
<feature type="compositionally biased region" description="Basic and acidic residues" evidence="1">
    <location>
        <begin position="95"/>
        <end position="107"/>
    </location>
</feature>
<protein>
    <recommendedName>
        <fullName evidence="4">RWP-RK domain-containing protein</fullName>
    </recommendedName>
</protein>
<dbReference type="EMBL" id="JASZZN010000004">
    <property type="protein sequence ID" value="MDM4015238.1"/>
    <property type="molecule type" value="Genomic_DNA"/>
</dbReference>
<accession>A0ABT7PFH1</accession>
<feature type="region of interest" description="Disordered" evidence="1">
    <location>
        <begin position="58"/>
        <end position="118"/>
    </location>
</feature>
<sequence length="118" mass="13605">MTTATEIRTFTREEFYDFVWSAPATKLSKELGCSDVMIGKTCKAFDIPKPYPGYWAKLSNGKKPKKTPLPKNDDPTLQSLTFYQHPSYEATVNEPPRELQFDDDIHTRSRPLSHSQHR</sequence>
<comment type="caution">
    <text evidence="2">The sequence shown here is derived from an EMBL/GenBank/DDBJ whole genome shotgun (WGS) entry which is preliminary data.</text>
</comment>
<reference evidence="2 3" key="1">
    <citation type="submission" date="2023-06" db="EMBL/GenBank/DDBJ databases">
        <title>Roseiconus lacunae JC819 isolated from Gulf of Mannar region, Tamil Nadu.</title>
        <authorList>
            <person name="Pk S."/>
            <person name="Ch S."/>
            <person name="Ch V.R."/>
        </authorList>
    </citation>
    <scope>NUCLEOTIDE SEQUENCE [LARGE SCALE GENOMIC DNA]</scope>
    <source>
        <strain evidence="2 3">JC819</strain>
    </source>
</reference>
<feature type="compositionally biased region" description="Basic residues" evidence="1">
    <location>
        <begin position="108"/>
        <end position="118"/>
    </location>
</feature>
<gene>
    <name evidence="2" type="ORF">QTN89_07345</name>
</gene>
<dbReference type="RefSeq" id="WP_230778418.1">
    <property type="nucleotide sequence ID" value="NZ_JAJMQV010000178.1"/>
</dbReference>
<feature type="compositionally biased region" description="Polar residues" evidence="1">
    <location>
        <begin position="75"/>
        <end position="84"/>
    </location>
</feature>